<evidence type="ECO:0000313" key="14">
    <source>
        <dbReference type="EMBL" id="MDU0339704.1"/>
    </source>
</evidence>
<proteinExistence type="inferred from homology"/>
<dbReference type="RefSeq" id="WP_316017597.1">
    <property type="nucleotide sequence ID" value="NZ_JAWDID010000008.1"/>
</dbReference>
<evidence type="ECO:0000256" key="11">
    <source>
        <dbReference type="ARBA" id="ARBA00029766"/>
    </source>
</evidence>
<dbReference type="Proteomes" id="UP001254257">
    <property type="component" value="Unassembled WGS sequence"/>
</dbReference>
<evidence type="ECO:0000256" key="6">
    <source>
        <dbReference type="ARBA" id="ARBA00022741"/>
    </source>
</evidence>
<comment type="function">
    <text evidence="10">Catalyzes the transfer of pyrophosphate from adenosine triphosphate (ATP) to 6-hydroxymethyl-7,8-dihydropterin, an enzymatic step in folate biosynthesis pathway.</text>
</comment>
<comment type="pathway">
    <text evidence="1">Cofactor biosynthesis; tetrahydrofolate biosynthesis; 2-amino-4-hydroxy-6-hydroxymethyl-7,8-dihydropteridine diphosphate from 7,8-dihydroneopterin triphosphate: step 4/4.</text>
</comment>
<reference evidence="14 15" key="1">
    <citation type="submission" date="2023-09" db="EMBL/GenBank/DDBJ databases">
        <title>Whole genome shotgun sequencing (WGS) of Bosea sp. ZW T0_25, isolated from stored onions (Allium cepa).</title>
        <authorList>
            <person name="Stoll D.A."/>
            <person name="Huch M."/>
        </authorList>
    </citation>
    <scope>NUCLEOTIDE SEQUENCE [LARGE SCALE GENOMIC DNA]</scope>
    <source>
        <strain evidence="14 15">ZW T0_25</strain>
    </source>
</reference>
<evidence type="ECO:0000256" key="3">
    <source>
        <dbReference type="ARBA" id="ARBA00013253"/>
    </source>
</evidence>
<evidence type="ECO:0000256" key="8">
    <source>
        <dbReference type="ARBA" id="ARBA00022840"/>
    </source>
</evidence>
<gene>
    <name evidence="14" type="primary">folK</name>
    <name evidence="14" type="ORF">RKE40_07420</name>
</gene>
<dbReference type="CDD" id="cd00483">
    <property type="entry name" value="HPPK"/>
    <property type="match status" value="1"/>
</dbReference>
<dbReference type="Pfam" id="PF01288">
    <property type="entry name" value="HPPK"/>
    <property type="match status" value="1"/>
</dbReference>
<dbReference type="PROSITE" id="PS00794">
    <property type="entry name" value="HPPK"/>
    <property type="match status" value="1"/>
</dbReference>
<evidence type="ECO:0000256" key="9">
    <source>
        <dbReference type="ARBA" id="ARBA00022909"/>
    </source>
</evidence>
<sequence length="175" mass="19166">MRLEATLGLGGNLGDPVSAFAAALTRLRDHDAIGLAALSSVWRTAPWGKLDQPEFRNMAVLLETSLSAEELLDLCLAIERESGRERRERWGPRTLDIDILTYGGQMIDRPGLQIPHPRIAERTFVLAPLAEIAPDEMIGGFRVGALLAATADSDVKRDDAETARLKAMLGRPQRL</sequence>
<evidence type="ECO:0000256" key="1">
    <source>
        <dbReference type="ARBA" id="ARBA00005051"/>
    </source>
</evidence>
<organism evidence="14 15">
    <name type="scientific">Bosea rubneri</name>
    <dbReference type="NCBI Taxonomy" id="3075434"/>
    <lineage>
        <taxon>Bacteria</taxon>
        <taxon>Pseudomonadati</taxon>
        <taxon>Pseudomonadota</taxon>
        <taxon>Alphaproteobacteria</taxon>
        <taxon>Hyphomicrobiales</taxon>
        <taxon>Boseaceae</taxon>
        <taxon>Bosea</taxon>
    </lineage>
</organism>
<evidence type="ECO:0000256" key="2">
    <source>
        <dbReference type="ARBA" id="ARBA00005810"/>
    </source>
</evidence>
<dbReference type="InterPro" id="IPR000550">
    <property type="entry name" value="Hppk"/>
</dbReference>
<keyword evidence="5 14" id="KW-0808">Transferase</keyword>
<keyword evidence="9" id="KW-0289">Folate biosynthesis</keyword>
<keyword evidence="7" id="KW-0418">Kinase</keyword>
<dbReference type="PANTHER" id="PTHR43071">
    <property type="entry name" value="2-AMINO-4-HYDROXY-6-HYDROXYMETHYLDIHYDROPTERIDINE PYROPHOSPHOKINASE"/>
    <property type="match status" value="1"/>
</dbReference>
<evidence type="ECO:0000256" key="7">
    <source>
        <dbReference type="ARBA" id="ARBA00022777"/>
    </source>
</evidence>
<dbReference type="EC" id="2.7.6.3" evidence="3"/>
<evidence type="ECO:0000256" key="4">
    <source>
        <dbReference type="ARBA" id="ARBA00016218"/>
    </source>
</evidence>
<comment type="similarity">
    <text evidence="2">Belongs to the HPPK family.</text>
</comment>
<name>A0ABU3S4K5_9HYPH</name>
<keyword evidence="8" id="KW-0067">ATP-binding</keyword>
<dbReference type="GO" id="GO:0003848">
    <property type="term" value="F:2-amino-4-hydroxy-6-hydroxymethyldihydropteridine diphosphokinase activity"/>
    <property type="evidence" value="ECO:0007669"/>
    <property type="project" value="UniProtKB-EC"/>
</dbReference>
<evidence type="ECO:0000259" key="13">
    <source>
        <dbReference type="PROSITE" id="PS00794"/>
    </source>
</evidence>
<accession>A0ABU3S4K5</accession>
<evidence type="ECO:0000256" key="12">
    <source>
        <dbReference type="ARBA" id="ARBA00033413"/>
    </source>
</evidence>
<evidence type="ECO:0000256" key="5">
    <source>
        <dbReference type="ARBA" id="ARBA00022679"/>
    </source>
</evidence>
<keyword evidence="15" id="KW-1185">Reference proteome</keyword>
<keyword evidence="6" id="KW-0547">Nucleotide-binding</keyword>
<dbReference type="SUPFAM" id="SSF55083">
    <property type="entry name" value="6-hydroxymethyl-7,8-dihydropterin pyrophosphokinase, HPPK"/>
    <property type="match status" value="1"/>
</dbReference>
<dbReference type="PANTHER" id="PTHR43071:SF1">
    <property type="entry name" value="2-AMINO-4-HYDROXY-6-HYDROXYMETHYLDIHYDROPTERIDINE PYROPHOSPHOKINASE"/>
    <property type="match status" value="1"/>
</dbReference>
<comment type="caution">
    <text evidence="14">The sequence shown here is derived from an EMBL/GenBank/DDBJ whole genome shotgun (WGS) entry which is preliminary data.</text>
</comment>
<dbReference type="EMBL" id="JAWDID010000008">
    <property type="protein sequence ID" value="MDU0339704.1"/>
    <property type="molecule type" value="Genomic_DNA"/>
</dbReference>
<dbReference type="InterPro" id="IPR035907">
    <property type="entry name" value="Hppk_sf"/>
</dbReference>
<evidence type="ECO:0000256" key="10">
    <source>
        <dbReference type="ARBA" id="ARBA00029409"/>
    </source>
</evidence>
<evidence type="ECO:0000313" key="15">
    <source>
        <dbReference type="Proteomes" id="UP001254257"/>
    </source>
</evidence>
<protein>
    <recommendedName>
        <fullName evidence="4">2-amino-4-hydroxy-6-hydroxymethyldihydropteridine pyrophosphokinase</fullName>
        <ecNumber evidence="3">2.7.6.3</ecNumber>
    </recommendedName>
    <alternativeName>
        <fullName evidence="11">6-hydroxymethyl-7,8-dihydropterin pyrophosphokinase</fullName>
    </alternativeName>
    <alternativeName>
        <fullName evidence="12">7,8-dihydro-6-hydroxymethylpterin-pyrophosphokinase</fullName>
    </alternativeName>
</protein>
<dbReference type="Gene3D" id="3.30.70.560">
    <property type="entry name" value="7,8-Dihydro-6-hydroxymethylpterin-pyrophosphokinase HPPK"/>
    <property type="match status" value="1"/>
</dbReference>
<feature type="domain" description="7,8-dihydro-6-hydroxymethylpterin-pyrophosphokinase" evidence="13">
    <location>
        <begin position="89"/>
        <end position="100"/>
    </location>
</feature>
<dbReference type="NCBIfam" id="TIGR01498">
    <property type="entry name" value="folK"/>
    <property type="match status" value="1"/>
</dbReference>